<dbReference type="GO" id="GO:0008270">
    <property type="term" value="F:zinc ion binding"/>
    <property type="evidence" value="ECO:0007669"/>
    <property type="project" value="InterPro"/>
</dbReference>
<keyword evidence="8 10" id="KW-0539">Nucleus</keyword>
<evidence type="ECO:0000259" key="13">
    <source>
        <dbReference type="PROSITE" id="PS50867"/>
    </source>
</evidence>
<dbReference type="Pfam" id="PF00856">
    <property type="entry name" value="SET"/>
    <property type="match status" value="1"/>
</dbReference>
<keyword evidence="5 10" id="KW-0808">Transferase</keyword>
<evidence type="ECO:0000256" key="5">
    <source>
        <dbReference type="ARBA" id="ARBA00022679"/>
    </source>
</evidence>
<dbReference type="SMART" id="SM00298">
    <property type="entry name" value="CHROMO"/>
    <property type="match status" value="1"/>
</dbReference>
<dbReference type="InterPro" id="IPR023780">
    <property type="entry name" value="Chromo_domain"/>
</dbReference>
<keyword evidence="7 10" id="KW-0156">Chromatin regulator</keyword>
<dbReference type="PIRSF" id="PIRSF009343">
    <property type="entry name" value="SUV39_SET"/>
    <property type="match status" value="1"/>
</dbReference>
<dbReference type="EMBL" id="CAJVCH010558973">
    <property type="protein sequence ID" value="CAG7831128.1"/>
    <property type="molecule type" value="Genomic_DNA"/>
</dbReference>
<dbReference type="SMART" id="SM00317">
    <property type="entry name" value="SET"/>
    <property type="match status" value="1"/>
</dbReference>
<dbReference type="InterPro" id="IPR011381">
    <property type="entry name" value="H3-K9_MeTrfase_SUV39H1/2-like"/>
</dbReference>
<keyword evidence="9" id="KW-0137">Centromere</keyword>
<dbReference type="GO" id="GO:0032259">
    <property type="term" value="P:methylation"/>
    <property type="evidence" value="ECO:0007669"/>
    <property type="project" value="UniProtKB-KW"/>
</dbReference>
<dbReference type="InterPro" id="IPR007728">
    <property type="entry name" value="Pre-SET_dom"/>
</dbReference>
<dbReference type="GO" id="GO:0005634">
    <property type="term" value="C:nucleus"/>
    <property type="evidence" value="ECO:0007669"/>
    <property type="project" value="InterPro"/>
</dbReference>
<gene>
    <name evidence="14" type="ORF">AFUS01_LOCUS40886</name>
</gene>
<comment type="subcellular location">
    <subcellularLocation>
        <location evidence="2">Chromosome</location>
        <location evidence="2">Centromere</location>
    </subcellularLocation>
    <subcellularLocation>
        <location evidence="1 10">Nucleus</location>
    </subcellularLocation>
</comment>
<dbReference type="PROSITE" id="PS00598">
    <property type="entry name" value="CHROMO_1"/>
    <property type="match status" value="1"/>
</dbReference>
<dbReference type="InterPro" id="IPR001214">
    <property type="entry name" value="SET_dom"/>
</dbReference>
<dbReference type="InterPro" id="IPR050973">
    <property type="entry name" value="H3K9_Histone-Lys_N-MTase"/>
</dbReference>
<evidence type="ECO:0000256" key="3">
    <source>
        <dbReference type="ARBA" id="ARBA00022454"/>
    </source>
</evidence>
<dbReference type="CDD" id="cd00024">
    <property type="entry name" value="CD_CSD"/>
    <property type="match status" value="1"/>
</dbReference>
<evidence type="ECO:0000313" key="15">
    <source>
        <dbReference type="Proteomes" id="UP000708208"/>
    </source>
</evidence>
<keyword evidence="15" id="KW-1185">Reference proteome</keyword>
<feature type="domain" description="Chromo" evidence="11">
    <location>
        <begin position="105"/>
        <end position="164"/>
    </location>
</feature>
<dbReference type="AlphaFoldDB" id="A0A8J2LG88"/>
<proteinExistence type="inferred from homology"/>
<sequence>MVHVFFGAGVFLAELSNLWLYIYRISTCSGERFWNLVWLNCSKEFLEYWKGPCVGGSWSMDKFKDQGGEAKKEKTNFFAIEMQTFNVGGKKDYSSDVLLSASPDYEVERITDYKCQDGIDYYFVKWKNWNEKYNTWEPGINLYGCKYLLKMFYLERRKLYFDARKVIAQKSKIKKRSYGDAFDHSLPPIPPDVRTMNEIMEEYLSIYPVSQNEFDEVLASLGTNLPRPDITKVVFSKLVGRAIFDMLSQVELVDLRKLLIKIEIRKRKRTVDFDNRRWELELNSIAADKPLISVENHVDLVLPPSNFTYLNYSEYFCEPNTQQSGCFCKNSCFENRPRCCGTAGGSEFSYNRSRHLVVPPGSPVYECNDNCDCDDSCQNRVVQDGYNCLEGLSFCIFRTTNRGWGVKTLKNIRRGAFVSVLVGEVVSNEEASTRHQSCDHNVGKYLFDLEFFGDSRYVVDFSSKGNISHFLNHSCSPNLVIHPNWYNHSNYALPRVTFYAAMDIPAETELTYSYVDVEEFRARYGQEFKGGNIPEEFQRCECGSANCVRFMIFPG</sequence>
<dbReference type="SMART" id="SM00468">
    <property type="entry name" value="PreSET"/>
    <property type="match status" value="1"/>
</dbReference>
<dbReference type="GO" id="GO:0000775">
    <property type="term" value="C:chromosome, centromeric region"/>
    <property type="evidence" value="ECO:0007669"/>
    <property type="project" value="UniProtKB-SubCell"/>
</dbReference>
<dbReference type="InterPro" id="IPR000953">
    <property type="entry name" value="Chromo/chromo_shadow_dom"/>
</dbReference>
<name>A0A8J2LG88_9HEXA</name>
<comment type="catalytic activity">
    <reaction evidence="10">
        <text>L-lysyl(9)-[histone H3] + 3 S-adenosyl-L-methionine = N(6),N(6),N(6)-trimethyl-L-lysyl(9)-[histone H3] + 3 S-adenosyl-L-homocysteine + 3 H(+)</text>
        <dbReference type="Rhea" id="RHEA:60276"/>
        <dbReference type="Rhea" id="RHEA-COMP:15538"/>
        <dbReference type="Rhea" id="RHEA-COMP:15546"/>
        <dbReference type="ChEBI" id="CHEBI:15378"/>
        <dbReference type="ChEBI" id="CHEBI:29969"/>
        <dbReference type="ChEBI" id="CHEBI:57856"/>
        <dbReference type="ChEBI" id="CHEBI:59789"/>
        <dbReference type="ChEBI" id="CHEBI:61961"/>
        <dbReference type="EC" id="2.1.1.355"/>
    </reaction>
</comment>
<keyword evidence="4 10" id="KW-0489">Methyltransferase</keyword>
<keyword evidence="3" id="KW-0158">Chromosome</keyword>
<dbReference type="OrthoDB" id="1045173at2759"/>
<accession>A0A8J2LG88</accession>
<organism evidence="14 15">
    <name type="scientific">Allacma fusca</name>
    <dbReference type="NCBI Taxonomy" id="39272"/>
    <lineage>
        <taxon>Eukaryota</taxon>
        <taxon>Metazoa</taxon>
        <taxon>Ecdysozoa</taxon>
        <taxon>Arthropoda</taxon>
        <taxon>Hexapoda</taxon>
        <taxon>Collembola</taxon>
        <taxon>Symphypleona</taxon>
        <taxon>Sminthuridae</taxon>
        <taxon>Allacma</taxon>
    </lineage>
</organism>
<reference evidence="14" key="1">
    <citation type="submission" date="2021-06" db="EMBL/GenBank/DDBJ databases">
        <authorList>
            <person name="Hodson N. C."/>
            <person name="Mongue J. A."/>
            <person name="Jaron S. K."/>
        </authorList>
    </citation>
    <scope>NUCLEOTIDE SEQUENCE</scope>
</reference>
<evidence type="ECO:0000313" key="14">
    <source>
        <dbReference type="EMBL" id="CAG7831128.1"/>
    </source>
</evidence>
<dbReference type="Proteomes" id="UP000708208">
    <property type="component" value="Unassembled WGS sequence"/>
</dbReference>
<evidence type="ECO:0000256" key="7">
    <source>
        <dbReference type="ARBA" id="ARBA00022853"/>
    </source>
</evidence>
<dbReference type="InterPro" id="IPR023779">
    <property type="entry name" value="Chromodomain_CS"/>
</dbReference>
<feature type="domain" description="Pre-SET" evidence="13">
    <location>
        <begin position="324"/>
        <end position="385"/>
    </location>
</feature>
<evidence type="ECO:0000256" key="1">
    <source>
        <dbReference type="ARBA" id="ARBA00004123"/>
    </source>
</evidence>
<evidence type="ECO:0000256" key="6">
    <source>
        <dbReference type="ARBA" id="ARBA00022691"/>
    </source>
</evidence>
<dbReference type="GO" id="GO:0046974">
    <property type="term" value="F:histone H3K9 methyltransferase activity"/>
    <property type="evidence" value="ECO:0007669"/>
    <property type="project" value="TreeGrafter"/>
</dbReference>
<dbReference type="Pfam" id="PF05033">
    <property type="entry name" value="Pre-SET"/>
    <property type="match status" value="1"/>
</dbReference>
<dbReference type="PROSITE" id="PS50013">
    <property type="entry name" value="CHROMO_2"/>
    <property type="match status" value="1"/>
</dbReference>
<evidence type="ECO:0000256" key="9">
    <source>
        <dbReference type="ARBA" id="ARBA00023328"/>
    </source>
</evidence>
<evidence type="ECO:0000259" key="11">
    <source>
        <dbReference type="PROSITE" id="PS50013"/>
    </source>
</evidence>
<comment type="caution">
    <text evidence="14">The sequence shown here is derived from an EMBL/GenBank/DDBJ whole genome shotgun (WGS) entry which is preliminary data.</text>
</comment>
<dbReference type="EC" id="2.1.1.355" evidence="10"/>
<evidence type="ECO:0000256" key="10">
    <source>
        <dbReference type="PIRNR" id="PIRNR009343"/>
    </source>
</evidence>
<dbReference type="PANTHER" id="PTHR46223">
    <property type="entry name" value="HISTONE-LYSINE N-METHYLTRANSFERASE SUV39H"/>
    <property type="match status" value="1"/>
</dbReference>
<evidence type="ECO:0000259" key="12">
    <source>
        <dbReference type="PROSITE" id="PS50280"/>
    </source>
</evidence>
<keyword evidence="10" id="KW-0479">Metal-binding</keyword>
<evidence type="ECO:0000256" key="2">
    <source>
        <dbReference type="ARBA" id="ARBA00004584"/>
    </source>
</evidence>
<dbReference type="PROSITE" id="PS50867">
    <property type="entry name" value="PRE_SET"/>
    <property type="match status" value="1"/>
</dbReference>
<dbReference type="Pfam" id="PF00385">
    <property type="entry name" value="Chromo"/>
    <property type="match status" value="1"/>
</dbReference>
<protein>
    <recommendedName>
        <fullName evidence="10">Histone-lysine N-methyltransferase</fullName>
        <ecNumber evidence="10">2.1.1.355</ecNumber>
    </recommendedName>
</protein>
<keyword evidence="6 10" id="KW-0949">S-adenosyl-L-methionine</keyword>
<comment type="similarity">
    <text evidence="10">Belongs to the class V-like SAM-binding methyltransferase superfamily. Histone-lysine methyltransferase family. Suvar3-9 subfamily.</text>
</comment>
<dbReference type="PANTHER" id="PTHR46223:SF4">
    <property type="entry name" value="HISTONE-LYSINE N-METHYLTRANSFERASE-RELATED"/>
    <property type="match status" value="1"/>
</dbReference>
<evidence type="ECO:0000256" key="8">
    <source>
        <dbReference type="ARBA" id="ARBA00023242"/>
    </source>
</evidence>
<feature type="domain" description="SET" evidence="12">
    <location>
        <begin position="392"/>
        <end position="515"/>
    </location>
</feature>
<evidence type="ECO:0000256" key="4">
    <source>
        <dbReference type="ARBA" id="ARBA00022603"/>
    </source>
</evidence>
<dbReference type="PROSITE" id="PS50280">
    <property type="entry name" value="SET"/>
    <property type="match status" value="1"/>
</dbReference>
<keyword evidence="10" id="KW-0862">Zinc</keyword>